<feature type="domain" description="Cell wall mannoprotein PIR1-like C-terminal" evidence="9">
    <location>
        <begin position="208"/>
        <end position="282"/>
    </location>
</feature>
<dbReference type="GO" id="GO:0009277">
    <property type="term" value="C:fungal-type cell wall"/>
    <property type="evidence" value="ECO:0007669"/>
    <property type="project" value="TreeGrafter"/>
</dbReference>
<evidence type="ECO:0000313" key="10">
    <source>
        <dbReference type="EMBL" id="CCH57887.1"/>
    </source>
</evidence>
<reference evidence="10 11" key="1">
    <citation type="journal article" date="2011" name="Proc. Natl. Acad. Sci. U.S.A.">
        <title>Evolutionary erosion of yeast sex chromosomes by mating-type switching accidents.</title>
        <authorList>
            <person name="Gordon J.L."/>
            <person name="Armisen D."/>
            <person name="Proux-Wera E."/>
            <person name="Oheigeartaigh S.S."/>
            <person name="Byrne K.P."/>
            <person name="Wolfe K.H."/>
        </authorList>
    </citation>
    <scope>NUCLEOTIDE SEQUENCE [LARGE SCALE GENOMIC DNA]</scope>
    <source>
        <strain evidence="11">ATCC 34711 / CBS 6284 / DSM 70876 / NBRC 10599 / NRRL Y-10934 / UCD 77-7</strain>
    </source>
</reference>
<gene>
    <name evidence="10" type="primary">TBLA0A00870</name>
    <name evidence="10" type="ORF">TBLA_0A00870</name>
</gene>
<evidence type="ECO:0000256" key="1">
    <source>
        <dbReference type="ARBA" id="ARBA00004191"/>
    </source>
</evidence>
<evidence type="ECO:0000256" key="3">
    <source>
        <dbReference type="ARBA" id="ARBA00022525"/>
    </source>
</evidence>
<dbReference type="Pfam" id="PF22799">
    <property type="entry name" value="PIR1-like_C"/>
    <property type="match status" value="1"/>
</dbReference>
<dbReference type="InterPro" id="IPR051153">
    <property type="entry name" value="Yeast_CWMannoprotein_PIR"/>
</dbReference>
<dbReference type="OrthoDB" id="5415592at2759"/>
<dbReference type="FunCoup" id="I2GUT5">
    <property type="interactions" value="67"/>
</dbReference>
<evidence type="ECO:0000256" key="7">
    <source>
        <dbReference type="ARBA" id="ARBA00038219"/>
    </source>
</evidence>
<dbReference type="InterPro" id="IPR000420">
    <property type="entry name" value="Yeast_PIR_rpt"/>
</dbReference>
<proteinExistence type="inferred from homology"/>
<dbReference type="KEGG" id="tbl:TBLA_0A00870"/>
<evidence type="ECO:0000256" key="2">
    <source>
        <dbReference type="ARBA" id="ARBA00022512"/>
    </source>
</evidence>
<comment type="subcellular location">
    <subcellularLocation>
        <location evidence="1">Secreted</location>
        <location evidence="1">Cell wall</location>
    </subcellularLocation>
</comment>
<comment type="similarity">
    <text evidence="7">Belongs to the PIR protein family.</text>
</comment>
<dbReference type="InParanoid" id="I2GUT5"/>
<keyword evidence="5" id="KW-0732">Signal</keyword>
<dbReference type="HOGENOM" id="CLU_039662_0_0_1"/>
<feature type="region of interest" description="Disordered" evidence="8">
    <location>
        <begin position="164"/>
        <end position="185"/>
    </location>
</feature>
<keyword evidence="2" id="KW-0134">Cell wall</keyword>
<name>I2GUT5_HENB6</name>
<evidence type="ECO:0000256" key="8">
    <source>
        <dbReference type="SAM" id="MobiDB-lite"/>
    </source>
</evidence>
<dbReference type="PROSITE" id="PS00929">
    <property type="entry name" value="PIR_REPEAT_1"/>
    <property type="match status" value="3"/>
</dbReference>
<dbReference type="PANTHER" id="PTHR47254">
    <property type="entry name" value="CELL WALL MANNOPROTEIN CIS3-RELATED"/>
    <property type="match status" value="1"/>
</dbReference>
<evidence type="ECO:0000259" key="9">
    <source>
        <dbReference type="Pfam" id="PF22799"/>
    </source>
</evidence>
<dbReference type="eggNOG" id="ENOG502QQD8">
    <property type="taxonomic scope" value="Eukaryota"/>
</dbReference>
<dbReference type="PANTHER" id="PTHR47254:SF1">
    <property type="entry name" value="CELL WALL MANNOPROTEIN CIS3-RELATED"/>
    <property type="match status" value="1"/>
</dbReference>
<dbReference type="PROSITE" id="PS50256">
    <property type="entry name" value="PIR_REPEAT_2"/>
    <property type="match status" value="4"/>
</dbReference>
<accession>I2GUT5</accession>
<evidence type="ECO:0000256" key="6">
    <source>
        <dbReference type="ARBA" id="ARBA00022737"/>
    </source>
</evidence>
<dbReference type="Pfam" id="PF00399">
    <property type="entry name" value="PIR"/>
    <property type="match status" value="4"/>
</dbReference>
<keyword evidence="3" id="KW-0964">Secreted</keyword>
<dbReference type="EMBL" id="HE806316">
    <property type="protein sequence ID" value="CCH57887.1"/>
    <property type="molecule type" value="Genomic_DNA"/>
</dbReference>
<dbReference type="InterPro" id="IPR054508">
    <property type="entry name" value="PIR1-like_C"/>
</dbReference>
<dbReference type="Proteomes" id="UP000002866">
    <property type="component" value="Chromosome 1"/>
</dbReference>
<dbReference type="GO" id="GO:0005199">
    <property type="term" value="F:structural constituent of cell wall"/>
    <property type="evidence" value="ECO:0007669"/>
    <property type="project" value="InterPro"/>
</dbReference>
<dbReference type="OMA" id="CWNENAL"/>
<evidence type="ECO:0000256" key="5">
    <source>
        <dbReference type="ARBA" id="ARBA00022729"/>
    </source>
</evidence>
<evidence type="ECO:0000256" key="4">
    <source>
        <dbReference type="ARBA" id="ARBA00022685"/>
    </source>
</evidence>
<keyword evidence="11" id="KW-1185">Reference proteome</keyword>
<organism evidence="10 11">
    <name type="scientific">Henningerozyma blattae (strain ATCC 34711 / CBS 6284 / DSM 70876 / NBRC 10599 / NRRL Y-10934 / UCD 77-7)</name>
    <name type="common">Yeast</name>
    <name type="synonym">Tetrapisispora blattae</name>
    <dbReference type="NCBI Taxonomy" id="1071380"/>
    <lineage>
        <taxon>Eukaryota</taxon>
        <taxon>Fungi</taxon>
        <taxon>Dikarya</taxon>
        <taxon>Ascomycota</taxon>
        <taxon>Saccharomycotina</taxon>
        <taxon>Saccharomycetes</taxon>
        <taxon>Saccharomycetales</taxon>
        <taxon>Saccharomycetaceae</taxon>
        <taxon>Henningerozyma</taxon>
    </lineage>
</organism>
<dbReference type="RefSeq" id="XP_004177406.1">
    <property type="nucleotide sequence ID" value="XM_004177358.1"/>
</dbReference>
<protein>
    <recommendedName>
        <fullName evidence="9">Cell wall mannoprotein PIR1-like C-terminal domain-containing protein</fullName>
    </recommendedName>
</protein>
<feature type="compositionally biased region" description="Low complexity" evidence="8">
    <location>
        <begin position="164"/>
        <end position="182"/>
    </location>
</feature>
<dbReference type="AlphaFoldDB" id="I2GUT5"/>
<keyword evidence="4" id="KW-0165">Cleavage on pair of basic residues</keyword>
<dbReference type="GO" id="GO:0031505">
    <property type="term" value="P:fungal-type cell wall organization"/>
    <property type="evidence" value="ECO:0007669"/>
    <property type="project" value="UniProtKB-ARBA"/>
</dbReference>
<sequence>MQYKNTLAIAALASSAMAAYKPSEPWSTLTPDSKYANAMSDYTGSFGIAVIPMTASTAKAKRDAVSQIGDGQIQAATTTTKTEAPKSTAAAVSQIGDGQIQATTKTEAPKQTAAAVSQIGDGQIQATTKTEAPKQTAAAVSQIGDGQIQATTRKTTTLDGKSFSATATKAESTTSTASTSSAQPSEDAFFESQACKNNGTLTMTLKNGILTDAKGRVGSIVSNRQFQFDGPPPQAGAIYAAGWSITPKGNLAIGSNDVFYQCLSGNFYNLYDENQGEQCTKVYLQAVELVSC</sequence>
<keyword evidence="6" id="KW-0677">Repeat</keyword>
<evidence type="ECO:0000313" key="11">
    <source>
        <dbReference type="Proteomes" id="UP000002866"/>
    </source>
</evidence>
<dbReference type="GeneID" id="14493019"/>